<keyword evidence="1" id="KW-1133">Transmembrane helix</keyword>
<evidence type="ECO:0000256" key="1">
    <source>
        <dbReference type="SAM" id="Phobius"/>
    </source>
</evidence>
<accession>A0A101SJN6</accession>
<sequence length="65" mass="6377">MTVAIVLLAVAVVLIVALLAAVGAGMLARIDGATWPTALTRAAGAFTAVLALAAAVTTALSPFRT</sequence>
<feature type="transmembrane region" description="Helical" evidence="1">
    <location>
        <begin position="42"/>
        <end position="63"/>
    </location>
</feature>
<comment type="caution">
    <text evidence="2">The sequence shown here is derived from an EMBL/GenBank/DDBJ whole genome shotgun (WGS) entry which is preliminary data.</text>
</comment>
<proteinExistence type="predicted"/>
<evidence type="ECO:0000313" key="2">
    <source>
        <dbReference type="EMBL" id="KUN75414.1"/>
    </source>
</evidence>
<organism evidence="2 3">
    <name type="scientific">Streptomyces griseoruber</name>
    <dbReference type="NCBI Taxonomy" id="1943"/>
    <lineage>
        <taxon>Bacteria</taxon>
        <taxon>Bacillati</taxon>
        <taxon>Actinomycetota</taxon>
        <taxon>Actinomycetes</taxon>
        <taxon>Kitasatosporales</taxon>
        <taxon>Streptomycetaceae</taxon>
        <taxon>Streptomyces</taxon>
    </lineage>
</organism>
<name>A0A101SJN6_9ACTN</name>
<keyword evidence="3" id="KW-1185">Reference proteome</keyword>
<dbReference type="AlphaFoldDB" id="A0A101SJN6"/>
<gene>
    <name evidence="2" type="ORF">AQJ64_42675</name>
</gene>
<dbReference type="RefSeq" id="WP_055631344.1">
    <property type="nucleotide sequence ID" value="NZ_KQ948791.1"/>
</dbReference>
<keyword evidence="1" id="KW-0812">Transmembrane</keyword>
<reference evidence="2 3" key="1">
    <citation type="submission" date="2015-10" db="EMBL/GenBank/DDBJ databases">
        <title>Draft genome sequence of Streptomyces griseoruber DSM 40281, type strain for the species Streptomyces griseoruber.</title>
        <authorList>
            <person name="Ruckert C."/>
            <person name="Winkler A."/>
            <person name="Kalinowski J."/>
            <person name="Kampfer P."/>
            <person name="Glaeser S."/>
        </authorList>
    </citation>
    <scope>NUCLEOTIDE SEQUENCE [LARGE SCALE GENOMIC DNA]</scope>
    <source>
        <strain evidence="2 3">DSM 40281</strain>
    </source>
</reference>
<evidence type="ECO:0000313" key="3">
    <source>
        <dbReference type="Proteomes" id="UP000052982"/>
    </source>
</evidence>
<dbReference type="EMBL" id="LMWW01000080">
    <property type="protein sequence ID" value="KUN75414.1"/>
    <property type="molecule type" value="Genomic_DNA"/>
</dbReference>
<protein>
    <submittedName>
        <fullName evidence="2">Uncharacterized protein</fullName>
    </submittedName>
</protein>
<keyword evidence="1" id="KW-0472">Membrane</keyword>
<dbReference type="Proteomes" id="UP000052982">
    <property type="component" value="Unassembled WGS sequence"/>
</dbReference>